<dbReference type="AlphaFoldDB" id="A0A1E7JSC9"/>
<keyword evidence="4" id="KW-1185">Reference proteome</keyword>
<comment type="caution">
    <text evidence="3">The sequence shown here is derived from an EMBL/GenBank/DDBJ whole genome shotgun (WGS) entry which is preliminary data.</text>
</comment>
<dbReference type="InterPro" id="IPR029052">
    <property type="entry name" value="Metallo-depent_PP-like"/>
</dbReference>
<dbReference type="InterPro" id="IPR052169">
    <property type="entry name" value="CW_Biosynth-Accessory"/>
</dbReference>
<evidence type="ECO:0000256" key="1">
    <source>
        <dbReference type="ARBA" id="ARBA00005662"/>
    </source>
</evidence>
<dbReference type="SMART" id="SM00854">
    <property type="entry name" value="PGA_cap"/>
    <property type="match status" value="1"/>
</dbReference>
<dbReference type="Proteomes" id="UP000176087">
    <property type="component" value="Unassembled WGS sequence"/>
</dbReference>
<feature type="domain" description="Capsule synthesis protein CapA" evidence="2">
    <location>
        <begin position="10"/>
        <end position="292"/>
    </location>
</feature>
<sequence>MSAESAGTVTLSLCGDVMLGRGVDQILPCPGDPELREGFMRDARAYVGLVETVSGKIPAPVEPSWPWGDALEVLDEAAPDVRVINLETSVTRHSGFDPGKGVHYRMNPGNLGCLGAARPDVCVLANNHVMDFGRPGLEETLDALADRGLRTAGAGRHADEASSPAVVPAGAGRRVLVVSMGTPSSGIPLEWAAGPDRSGVNFLARPTRAAALRVSSRMRESKRHGDVVVASVHWGSNWGYGVPGSQRAFAHALIDGGGVDVVHGHSSHHPRPVEVYRGKLVLYGCGDFVDDYEGVEGHEEYRDDLRLLYLVSVEADTGRFAALRMAPFQSRRMRLRHASPQDAEWLRGVLDGISGEFGVRVENGEDGMLTLLPADRGRPDAADGGHRDPS</sequence>
<dbReference type="EMBL" id="LJGT01000037">
    <property type="protein sequence ID" value="OEU91814.1"/>
    <property type="molecule type" value="Genomic_DNA"/>
</dbReference>
<name>A0A1E7JSC9_9ACTN</name>
<dbReference type="OrthoDB" id="9810718at2"/>
<proteinExistence type="inferred from homology"/>
<protein>
    <recommendedName>
        <fullName evidence="2">Capsule synthesis protein CapA domain-containing protein</fullName>
    </recommendedName>
</protein>
<dbReference type="Pfam" id="PF09587">
    <property type="entry name" value="PGA_cap"/>
    <property type="match status" value="1"/>
</dbReference>
<accession>A0A1E7JSC9</accession>
<dbReference type="PANTHER" id="PTHR33393:SF11">
    <property type="entry name" value="POLYGLUTAMINE SYNTHESIS ACCESSORY PROTEIN RV0574C-RELATED"/>
    <property type="match status" value="1"/>
</dbReference>
<dbReference type="STRING" id="933944.AN215_04795"/>
<dbReference type="PANTHER" id="PTHR33393">
    <property type="entry name" value="POLYGLUTAMINE SYNTHESIS ACCESSORY PROTEIN RV0574C-RELATED"/>
    <property type="match status" value="1"/>
</dbReference>
<evidence type="ECO:0000313" key="3">
    <source>
        <dbReference type="EMBL" id="OEU91814.1"/>
    </source>
</evidence>
<dbReference type="InterPro" id="IPR019079">
    <property type="entry name" value="Capsule_synth_CapA"/>
</dbReference>
<evidence type="ECO:0000313" key="4">
    <source>
        <dbReference type="Proteomes" id="UP000176087"/>
    </source>
</evidence>
<reference evidence="3 4" key="1">
    <citation type="journal article" date="2016" name="Front. Microbiol.">
        <title>Comparative Genomics Analysis of Streptomyces Species Reveals Their Adaptation to the Marine Environment and Their Diversity at the Genomic Level.</title>
        <authorList>
            <person name="Tian X."/>
            <person name="Zhang Z."/>
            <person name="Yang T."/>
            <person name="Chen M."/>
            <person name="Li J."/>
            <person name="Chen F."/>
            <person name="Yang J."/>
            <person name="Li W."/>
            <person name="Zhang B."/>
            <person name="Zhang Z."/>
            <person name="Wu J."/>
            <person name="Zhang C."/>
            <person name="Long L."/>
            <person name="Xiao J."/>
        </authorList>
    </citation>
    <scope>NUCLEOTIDE SEQUENCE [LARGE SCALE GENOMIC DNA]</scope>
    <source>
        <strain evidence="3 4">SCSIO 10390</strain>
    </source>
</reference>
<dbReference type="PATRIC" id="fig|933944.5.peg.1698"/>
<comment type="similarity">
    <text evidence="1">Belongs to the CapA family.</text>
</comment>
<gene>
    <name evidence="3" type="ORF">AN215_04795</name>
</gene>
<dbReference type="CDD" id="cd07381">
    <property type="entry name" value="MPP_CapA"/>
    <property type="match status" value="1"/>
</dbReference>
<dbReference type="SUPFAM" id="SSF56300">
    <property type="entry name" value="Metallo-dependent phosphatases"/>
    <property type="match status" value="1"/>
</dbReference>
<dbReference type="RefSeq" id="WP_070010058.1">
    <property type="nucleotide sequence ID" value="NZ_LJGS01000038.1"/>
</dbReference>
<dbReference type="Gene3D" id="3.60.21.10">
    <property type="match status" value="1"/>
</dbReference>
<organism evidence="3 4">
    <name type="scientific">Streptomyces abyssalis</name>
    <dbReference type="NCBI Taxonomy" id="933944"/>
    <lineage>
        <taxon>Bacteria</taxon>
        <taxon>Bacillati</taxon>
        <taxon>Actinomycetota</taxon>
        <taxon>Actinomycetes</taxon>
        <taxon>Kitasatosporales</taxon>
        <taxon>Streptomycetaceae</taxon>
        <taxon>Streptomyces</taxon>
    </lineage>
</organism>
<evidence type="ECO:0000259" key="2">
    <source>
        <dbReference type="SMART" id="SM00854"/>
    </source>
</evidence>